<protein>
    <submittedName>
        <fullName evidence="2">Nucleotidyltransferase domain protein</fullName>
    </submittedName>
</protein>
<dbReference type="PANTHER" id="PTHR43449:SF1">
    <property type="entry name" value="POLYMERASE BETA NUCLEOTIDYLTRANSFERASE DOMAIN-CONTAINING PROTEIN"/>
    <property type="match status" value="1"/>
</dbReference>
<dbReference type="InterPro" id="IPR041633">
    <property type="entry name" value="Polbeta"/>
</dbReference>
<dbReference type="PANTHER" id="PTHR43449">
    <property type="entry name" value="NUCLEOTIDYLTRANSFERASE"/>
    <property type="match status" value="1"/>
</dbReference>
<sequence>MDFTMIEQKIINQLTHVGQRINTIHKIILFGSRAVGDYTLKSDIDLAFVAPNMTKEEWVELTFALEEELDTLLFLDLI</sequence>
<dbReference type="Gene3D" id="3.30.460.10">
    <property type="entry name" value="Beta Polymerase, domain 2"/>
    <property type="match status" value="1"/>
</dbReference>
<keyword evidence="3" id="KW-1185">Reference proteome</keyword>
<dbReference type="SUPFAM" id="SSF81301">
    <property type="entry name" value="Nucleotidyltransferase"/>
    <property type="match status" value="1"/>
</dbReference>
<evidence type="ECO:0000313" key="2">
    <source>
        <dbReference type="EMBL" id="CEI83267.1"/>
    </source>
</evidence>
<evidence type="ECO:0000313" key="3">
    <source>
        <dbReference type="Proteomes" id="UP000040453"/>
    </source>
</evidence>
<dbReference type="CDD" id="cd05403">
    <property type="entry name" value="NT_KNTase_like"/>
    <property type="match status" value="1"/>
</dbReference>
<evidence type="ECO:0000259" key="1">
    <source>
        <dbReference type="Pfam" id="PF18765"/>
    </source>
</evidence>
<gene>
    <name evidence="2" type="ORF">BN997_03172</name>
</gene>
<dbReference type="GO" id="GO:0016740">
    <property type="term" value="F:transferase activity"/>
    <property type="evidence" value="ECO:0007669"/>
    <property type="project" value="UniProtKB-KW"/>
</dbReference>
<organism evidence="2 3">
    <name type="scientific">Oceanobacillus oncorhynchi</name>
    <dbReference type="NCBI Taxonomy" id="545501"/>
    <lineage>
        <taxon>Bacteria</taxon>
        <taxon>Bacillati</taxon>
        <taxon>Bacillota</taxon>
        <taxon>Bacilli</taxon>
        <taxon>Bacillales</taxon>
        <taxon>Bacillaceae</taxon>
        <taxon>Oceanobacillus</taxon>
    </lineage>
</organism>
<dbReference type="Proteomes" id="UP000040453">
    <property type="component" value="Unassembled WGS sequence"/>
</dbReference>
<proteinExistence type="predicted"/>
<dbReference type="EMBL" id="CDGG01000001">
    <property type="protein sequence ID" value="CEI83267.1"/>
    <property type="molecule type" value="Genomic_DNA"/>
</dbReference>
<accession>A0A0A1MUS3</accession>
<name>A0A0A1MUS3_9BACI</name>
<dbReference type="AlphaFoldDB" id="A0A0A1MUS3"/>
<dbReference type="InterPro" id="IPR043519">
    <property type="entry name" value="NT_sf"/>
</dbReference>
<reference evidence="2 3" key="1">
    <citation type="submission" date="2014-11" db="EMBL/GenBank/DDBJ databases">
        <authorList>
            <person name="Urmite Genomes Urmite Genomes"/>
        </authorList>
    </citation>
    <scope>NUCLEOTIDE SEQUENCE [LARGE SCALE GENOMIC DNA]</scope>
    <source>
        <strain evidence="2 3">Oc5</strain>
    </source>
</reference>
<feature type="domain" description="Polymerase beta nucleotidyltransferase" evidence="1">
    <location>
        <begin position="12"/>
        <end position="68"/>
    </location>
</feature>
<dbReference type="Pfam" id="PF18765">
    <property type="entry name" value="Polbeta"/>
    <property type="match status" value="1"/>
</dbReference>
<keyword evidence="2" id="KW-0808">Transferase</keyword>